<dbReference type="InterPro" id="IPR036691">
    <property type="entry name" value="Endo/exonu/phosph_ase_sf"/>
</dbReference>
<feature type="non-terminal residue" evidence="1">
    <location>
        <position position="172"/>
    </location>
</feature>
<accession>A0A0B7BEV2</accession>
<dbReference type="AlphaFoldDB" id="A0A0B7BEV2"/>
<sequence length="172" mass="19426">LDRFTIYFSVLIQQTKGQGCKKLHLDYTYAYSGVEINARAKHGVGFIIDPDLAKSILHIGYISERIMTITIRENDMDTTYIQIYAPCNSADNIEECDEFYDVISDTINRIKSGGDCFLLGDFNAHLGSDRTGVETYLGHFGDNTSQRNGNGIRLLELCNQHDLIITNTQFQN</sequence>
<name>A0A0B7BEV2_9EUPU</name>
<dbReference type="Gene3D" id="3.60.10.10">
    <property type="entry name" value="Endonuclease/exonuclease/phosphatase"/>
    <property type="match status" value="1"/>
</dbReference>
<evidence type="ECO:0000313" key="1">
    <source>
        <dbReference type="EMBL" id="CEK91493.1"/>
    </source>
</evidence>
<dbReference type="PANTHER" id="PTHR23227:SF85">
    <property type="entry name" value="CRANIOFACIAL DEVELOPMENT PROTEIN 2"/>
    <property type="match status" value="1"/>
</dbReference>
<dbReference type="PANTHER" id="PTHR23227">
    <property type="entry name" value="BUCENTAUR RELATED"/>
    <property type="match status" value="1"/>
</dbReference>
<dbReference type="InterPro" id="IPR027124">
    <property type="entry name" value="Swc5/CFDP1/2"/>
</dbReference>
<protein>
    <recommendedName>
        <fullName evidence="2">Endonuclease/exonuclease/phosphatase domain-containing protein</fullName>
    </recommendedName>
</protein>
<reference evidence="1" key="1">
    <citation type="submission" date="2014-12" db="EMBL/GenBank/DDBJ databases">
        <title>Insight into the proteome of Arion vulgaris.</title>
        <authorList>
            <person name="Aradska J."/>
            <person name="Bulat T."/>
            <person name="Smidak R."/>
            <person name="Sarate P."/>
            <person name="Gangsoo J."/>
            <person name="Sialana F."/>
            <person name="Bilban M."/>
            <person name="Lubec G."/>
        </authorList>
    </citation>
    <scope>NUCLEOTIDE SEQUENCE</scope>
    <source>
        <tissue evidence="1">Skin</tissue>
    </source>
</reference>
<evidence type="ECO:0008006" key="2">
    <source>
        <dbReference type="Google" id="ProtNLM"/>
    </source>
</evidence>
<proteinExistence type="predicted"/>
<organism evidence="1">
    <name type="scientific">Arion vulgaris</name>
    <dbReference type="NCBI Taxonomy" id="1028688"/>
    <lineage>
        <taxon>Eukaryota</taxon>
        <taxon>Metazoa</taxon>
        <taxon>Spiralia</taxon>
        <taxon>Lophotrochozoa</taxon>
        <taxon>Mollusca</taxon>
        <taxon>Gastropoda</taxon>
        <taxon>Heterobranchia</taxon>
        <taxon>Euthyneura</taxon>
        <taxon>Panpulmonata</taxon>
        <taxon>Eupulmonata</taxon>
        <taxon>Stylommatophora</taxon>
        <taxon>Helicina</taxon>
        <taxon>Arionoidea</taxon>
        <taxon>Arionidae</taxon>
        <taxon>Arion</taxon>
    </lineage>
</organism>
<dbReference type="EMBL" id="HACG01044628">
    <property type="protein sequence ID" value="CEK91493.1"/>
    <property type="molecule type" value="Transcribed_RNA"/>
</dbReference>
<gene>
    <name evidence="1" type="primary">ORF183244</name>
</gene>
<dbReference type="SUPFAM" id="SSF56219">
    <property type="entry name" value="DNase I-like"/>
    <property type="match status" value="1"/>
</dbReference>
<feature type="non-terminal residue" evidence="1">
    <location>
        <position position="1"/>
    </location>
</feature>